<feature type="compositionally biased region" description="Acidic residues" evidence="1">
    <location>
        <begin position="1105"/>
        <end position="1120"/>
    </location>
</feature>
<feature type="compositionally biased region" description="Low complexity" evidence="1">
    <location>
        <begin position="245"/>
        <end position="271"/>
    </location>
</feature>
<name>A0A9P7SYH5_9HYPO</name>
<keyword evidence="4" id="KW-1185">Reference proteome</keyword>
<feature type="compositionally biased region" description="Polar residues" evidence="1">
    <location>
        <begin position="1057"/>
        <end position="1067"/>
    </location>
</feature>
<feature type="region of interest" description="Disordered" evidence="1">
    <location>
        <begin position="1056"/>
        <end position="1205"/>
    </location>
</feature>
<feature type="compositionally biased region" description="Pro residues" evidence="1">
    <location>
        <begin position="872"/>
        <end position="882"/>
    </location>
</feature>
<feature type="compositionally biased region" description="Polar residues" evidence="1">
    <location>
        <begin position="468"/>
        <end position="480"/>
    </location>
</feature>
<feature type="compositionally biased region" description="Low complexity" evidence="1">
    <location>
        <begin position="883"/>
        <end position="894"/>
    </location>
</feature>
<feature type="compositionally biased region" description="Low complexity" evidence="1">
    <location>
        <begin position="1155"/>
        <end position="1175"/>
    </location>
</feature>
<feature type="region of interest" description="Disordered" evidence="1">
    <location>
        <begin position="1007"/>
        <end position="1038"/>
    </location>
</feature>
<evidence type="ECO:0000256" key="1">
    <source>
        <dbReference type="SAM" id="MobiDB-lite"/>
    </source>
</evidence>
<feature type="transmembrane region" description="Helical" evidence="2">
    <location>
        <begin position="20"/>
        <end position="45"/>
    </location>
</feature>
<feature type="compositionally biased region" description="Low complexity" evidence="1">
    <location>
        <begin position="1007"/>
        <end position="1031"/>
    </location>
</feature>
<protein>
    <submittedName>
        <fullName evidence="3">Uncharacterized protein</fullName>
    </submittedName>
</protein>
<feature type="compositionally biased region" description="Basic and acidic residues" evidence="1">
    <location>
        <begin position="225"/>
        <end position="234"/>
    </location>
</feature>
<keyword evidence="2" id="KW-1133">Transmembrane helix</keyword>
<proteinExistence type="predicted"/>
<organism evidence="3 4">
    <name type="scientific">Claviceps pusilla</name>
    <dbReference type="NCBI Taxonomy" id="123648"/>
    <lineage>
        <taxon>Eukaryota</taxon>
        <taxon>Fungi</taxon>
        <taxon>Dikarya</taxon>
        <taxon>Ascomycota</taxon>
        <taxon>Pezizomycotina</taxon>
        <taxon>Sordariomycetes</taxon>
        <taxon>Hypocreomycetidae</taxon>
        <taxon>Hypocreales</taxon>
        <taxon>Clavicipitaceae</taxon>
        <taxon>Claviceps</taxon>
    </lineage>
</organism>
<feature type="compositionally biased region" description="Low complexity" evidence="1">
    <location>
        <begin position="556"/>
        <end position="574"/>
    </location>
</feature>
<dbReference type="EMBL" id="SRPW01000488">
    <property type="protein sequence ID" value="KAG6014205.1"/>
    <property type="molecule type" value="Genomic_DNA"/>
</dbReference>
<feature type="compositionally biased region" description="Basic and acidic residues" evidence="1">
    <location>
        <begin position="367"/>
        <end position="383"/>
    </location>
</feature>
<feature type="region of interest" description="Disordered" evidence="1">
    <location>
        <begin position="194"/>
        <end position="958"/>
    </location>
</feature>
<feature type="compositionally biased region" description="Pro residues" evidence="1">
    <location>
        <begin position="703"/>
        <end position="713"/>
    </location>
</feature>
<feature type="compositionally biased region" description="Low complexity" evidence="1">
    <location>
        <begin position="744"/>
        <end position="756"/>
    </location>
</feature>
<feature type="compositionally biased region" description="Basic and acidic residues" evidence="1">
    <location>
        <begin position="716"/>
        <end position="735"/>
    </location>
</feature>
<dbReference type="AlphaFoldDB" id="A0A9P7SYH5"/>
<feature type="compositionally biased region" description="Acidic residues" evidence="1">
    <location>
        <begin position="579"/>
        <end position="590"/>
    </location>
</feature>
<keyword evidence="2" id="KW-0472">Membrane</keyword>
<evidence type="ECO:0000256" key="2">
    <source>
        <dbReference type="SAM" id="Phobius"/>
    </source>
</evidence>
<feature type="compositionally biased region" description="Basic residues" evidence="1">
    <location>
        <begin position="421"/>
        <end position="430"/>
    </location>
</feature>
<evidence type="ECO:0000313" key="4">
    <source>
        <dbReference type="Proteomes" id="UP000748025"/>
    </source>
</evidence>
<feature type="compositionally biased region" description="Low complexity" evidence="1">
    <location>
        <begin position="918"/>
        <end position="942"/>
    </location>
</feature>
<feature type="compositionally biased region" description="Basic and acidic residues" evidence="1">
    <location>
        <begin position="813"/>
        <end position="828"/>
    </location>
</feature>
<dbReference type="Proteomes" id="UP000748025">
    <property type="component" value="Unassembled WGS sequence"/>
</dbReference>
<accession>A0A9P7SYH5</accession>
<feature type="compositionally biased region" description="Polar residues" evidence="1">
    <location>
        <begin position="512"/>
        <end position="524"/>
    </location>
</feature>
<feature type="region of interest" description="Disordered" evidence="1">
    <location>
        <begin position="113"/>
        <end position="160"/>
    </location>
</feature>
<feature type="compositionally biased region" description="Polar residues" evidence="1">
    <location>
        <begin position="312"/>
        <end position="323"/>
    </location>
</feature>
<feature type="compositionally biased region" description="Basic and acidic residues" evidence="1">
    <location>
        <begin position="591"/>
        <end position="624"/>
    </location>
</feature>
<feature type="compositionally biased region" description="Basic and acidic residues" evidence="1">
    <location>
        <begin position="272"/>
        <end position="289"/>
    </location>
</feature>
<reference evidence="3" key="1">
    <citation type="journal article" date="2020" name="bioRxiv">
        <title>Whole genome comparisons of ergot fungi reveals the divergence and evolution of species within the genus Claviceps are the result of varying mechanisms driving genome evolution and host range expansion.</title>
        <authorList>
            <person name="Wyka S.A."/>
            <person name="Mondo S.J."/>
            <person name="Liu M."/>
            <person name="Dettman J."/>
            <person name="Nalam V."/>
            <person name="Broders K.D."/>
        </authorList>
    </citation>
    <scope>NUCLEOTIDE SEQUENCE</scope>
    <source>
        <strain evidence="3">CCC 602</strain>
    </source>
</reference>
<dbReference type="OrthoDB" id="4760011at2759"/>
<keyword evidence="2" id="KW-0812">Transmembrane</keyword>
<gene>
    <name evidence="3" type="ORF">E4U43_006832</name>
</gene>
<feature type="compositionally biased region" description="Low complexity" evidence="1">
    <location>
        <begin position="843"/>
        <end position="855"/>
    </location>
</feature>
<feature type="compositionally biased region" description="Gly residues" evidence="1">
    <location>
        <begin position="194"/>
        <end position="205"/>
    </location>
</feature>
<sequence>MEPLEHTTRDAADAGPLTRGGLLAIAICGGICVFTSLGFLMAWMVKKRQGRSSARMYTIPDAYSQTRLTKRPLMMTESAVSGIGGMSSRFSSRFSLTLPPIVPLPPMPSYSNFNFFRSPSKRRRRNGEGEGEGEAEGEDHRQSWMSGGEDVHRGRGGMRRSRDVGEAWFSRDSWLLGQAASMLSLGAAERGGYGGHGRGGGGGGGEFEDGMKPAPLRVHRPRQPLYEEYRKKQQEVYGNSYRGHPQQQPQQNPYQIFQQIPQQYPQQYSQQEQEKRQDKDKDKDKEEQQQNHQPPTSQHQQDLVLQKRRNGNTRQSCPTTPTHSRSESHDDNATRGRQPPDRGPPGVIAQAQAQPYVGPSMTMTDVGLRDILRSTDQRLREGVSRSPVKKTNAAESPARGTGTPVKTTTTTTTTPQSRRSGSTRHQRRPSRATPTPTPTPSPHKGPGSHLPGPHLPGPHLPHLHTSPTRASVTSVGSAANSLIAEATERLELPGGMASPSRLQGREWGGPSGSSDTRLLQTPSRSPGREGPLLQRSSHSLGGDAKQGSRSPDKRQSACSDQSSSLSTLYSVGEPGEPGEQGEAERQEEEMEIQRQYRLQREEYQRNNHGHDLAQRFVRPGREDDPFVESQPASRPPHMHVPQEQPAGPRPLNGIKSIKDIKGMSPSHLPRLNKTVTASAMVEPLRPSCATSPTRGGPPRHIMLPPPPPPPPGYPSDHVRPKGGREREREREREQESACGPRALAQSASESSFTSASVHTLDSDATTLPACETPRAGWAGNGNARTGAGSKSNGGQSPPPPTVNSPTRHRARKGERPVDRSSSPFKEEEMLAMLLQSGGGAVMNNNDDNGNGNSNSNDDDIGNGNYSWKRALPSPPRPRPLPRTSPLDASSSSSSHGAPTAHSPRPSLRSAVSSLQRKMSGSASSSYYSMSNPGVVVSSNGSPTSRGTKVGRSGAAASNDAPALGMTIAQLRRMNSITSSYSAASLTSTVVAETESDSATLPVILGGSSSSSFSSSSSGGNGNNNNNNNNNNMPRGFKHGTGAIGSKYYLNVGREGTCSASKPKSTMSLRAGAQNKRRQTQTQTQGGGMLKPASTSIGECGKENEGYDDGNENDDDDDDENNTNGGRNGTLDETPRVKVIRQNPLRGIPRDAPRSTNTNTHTNMAAAARVPKTKPGPGSGSGSGSSTTAPPPASRDPGRRPAQGPVAALIAQGRASKTGCRDSVESLGMYDQDGFLLPSPEREARRRRALRM</sequence>
<feature type="compositionally biased region" description="Basic and acidic residues" evidence="1">
    <location>
        <begin position="324"/>
        <end position="340"/>
    </location>
</feature>
<feature type="compositionally biased region" description="Low complexity" evidence="1">
    <location>
        <begin position="399"/>
        <end position="420"/>
    </location>
</feature>
<evidence type="ECO:0000313" key="3">
    <source>
        <dbReference type="EMBL" id="KAG6014205.1"/>
    </source>
</evidence>
<comment type="caution">
    <text evidence="3">The sequence shown here is derived from an EMBL/GenBank/DDBJ whole genome shotgun (WGS) entry which is preliminary data.</text>
</comment>
<feature type="compositionally biased region" description="Polar residues" evidence="1">
    <location>
        <begin position="291"/>
        <end position="303"/>
    </location>
</feature>